<proteinExistence type="inferred from homology"/>
<dbReference type="Proteomes" id="UP001426770">
    <property type="component" value="Unassembled WGS sequence"/>
</dbReference>
<evidence type="ECO:0000313" key="3">
    <source>
        <dbReference type="Proteomes" id="UP001426770"/>
    </source>
</evidence>
<organism evidence="2 3">
    <name type="scientific">Demequina sediminis</name>
    <dbReference type="NCBI Taxonomy" id="1930058"/>
    <lineage>
        <taxon>Bacteria</taxon>
        <taxon>Bacillati</taxon>
        <taxon>Actinomycetota</taxon>
        <taxon>Actinomycetes</taxon>
        <taxon>Micrococcales</taxon>
        <taxon>Demequinaceae</taxon>
        <taxon>Demequina</taxon>
    </lineage>
</organism>
<feature type="transmembrane region" description="Helical" evidence="1">
    <location>
        <begin position="219"/>
        <end position="240"/>
    </location>
</feature>
<dbReference type="PROSITE" id="PS51257">
    <property type="entry name" value="PROKAR_LIPOPROTEIN"/>
    <property type="match status" value="1"/>
</dbReference>
<keyword evidence="1" id="KW-1133">Transmembrane helix</keyword>
<feature type="transmembrane region" description="Helical" evidence="1">
    <location>
        <begin position="12"/>
        <end position="36"/>
    </location>
</feature>
<comment type="caution">
    <text evidence="2">The sequence shown here is derived from an EMBL/GenBank/DDBJ whole genome shotgun (WGS) entry which is preliminary data.</text>
</comment>
<dbReference type="EMBL" id="BAABRR010000006">
    <property type="protein sequence ID" value="GAA5518901.1"/>
    <property type="molecule type" value="Genomic_DNA"/>
</dbReference>
<evidence type="ECO:0000256" key="1">
    <source>
        <dbReference type="RuleBase" id="RU363076"/>
    </source>
</evidence>
<accession>A0ABP9WGF1</accession>
<keyword evidence="1" id="KW-1003">Cell membrane</keyword>
<keyword evidence="1" id="KW-0812">Transmembrane</keyword>
<dbReference type="RefSeq" id="WP_345379234.1">
    <property type="nucleotide sequence ID" value="NZ_BAABRR010000006.1"/>
</dbReference>
<dbReference type="InterPro" id="IPR002994">
    <property type="entry name" value="Surf1/Shy1"/>
</dbReference>
<comment type="subcellular location">
    <subcellularLocation>
        <location evidence="1">Cell membrane</location>
        <topology evidence="1">Multi-pass membrane protein</topology>
    </subcellularLocation>
</comment>
<dbReference type="PROSITE" id="PS50895">
    <property type="entry name" value="SURF1"/>
    <property type="match status" value="1"/>
</dbReference>
<reference evidence="2 3" key="1">
    <citation type="submission" date="2024-02" db="EMBL/GenBank/DDBJ databases">
        <title>Lysinimicrobium sediminis NBRC 112286.</title>
        <authorList>
            <person name="Ichikawa N."/>
            <person name="Katano-Makiyama Y."/>
            <person name="Hidaka K."/>
        </authorList>
    </citation>
    <scope>NUCLEOTIDE SEQUENCE [LARGE SCALE GENOMIC DNA]</scope>
    <source>
        <strain evidence="2 3">NBRC 112286</strain>
    </source>
</reference>
<sequence length="254" mass="26776">MTPPLRGRILWGRVVAGVLVAVVAVVACGALGWWQWSRAQTTGRVVEPEPAVAIADVLRPAESAGAALGRQVTVTGEWADEDAAVVTGREVDGVAAQMLVRALTVPADATGTGEAATLAVVVGWQPEGEVTGVDLDDPAMEGPVTLEGYLRTPEASMASSPSQAPAEGTFWASALATSELAQVWPAPLYGALLVSYEGTESWAALEPLPATTEFNFRSAAYAIEWWLFGAFALFITVRWMRDNGRVPPTREDGA</sequence>
<evidence type="ECO:0000313" key="2">
    <source>
        <dbReference type="EMBL" id="GAA5518901.1"/>
    </source>
</evidence>
<dbReference type="Pfam" id="PF02104">
    <property type="entry name" value="SURF1"/>
    <property type="match status" value="1"/>
</dbReference>
<keyword evidence="1" id="KW-0472">Membrane</keyword>
<comment type="similarity">
    <text evidence="1">Belongs to the SURF1 family.</text>
</comment>
<protein>
    <recommendedName>
        <fullName evidence="1">SURF1-like protein</fullName>
    </recommendedName>
</protein>
<name>A0ABP9WGF1_9MICO</name>
<keyword evidence="3" id="KW-1185">Reference proteome</keyword>
<gene>
    <name evidence="2" type="ORF">Lsed01_01335</name>
</gene>